<evidence type="ECO:0000313" key="2">
    <source>
        <dbReference type="Proteomes" id="UP000481030"/>
    </source>
</evidence>
<organism evidence="1 2">
    <name type="scientific">Cytobacillus depressus</name>
    <dbReference type="NCBI Taxonomy" id="1602942"/>
    <lineage>
        <taxon>Bacteria</taxon>
        <taxon>Bacillati</taxon>
        <taxon>Bacillota</taxon>
        <taxon>Bacilli</taxon>
        <taxon>Bacillales</taxon>
        <taxon>Bacillaceae</taxon>
        <taxon>Cytobacillus</taxon>
    </lineage>
</organism>
<dbReference type="AlphaFoldDB" id="A0A6L3V1V7"/>
<sequence>MYYYRYAKLRGQRQPYNNKFSASPLHLQHQMPELNQENDLGIPAGWSDPDHPGGLWGPGPEGLASFSSLKHPVNQVGTQVHSAGWMPVNPVGLNTQVYPTGWMSVNPAGFSTQGQMVGWGDLGGPVGWGSYGNPAGWGSQGIPMGWGNFMGQGQPGMFGGLLKVGKGALGGLGTLSNLINVGKMLY</sequence>
<proteinExistence type="predicted"/>
<dbReference type="Proteomes" id="UP000481030">
    <property type="component" value="Unassembled WGS sequence"/>
</dbReference>
<evidence type="ECO:0000313" key="1">
    <source>
        <dbReference type="EMBL" id="KAB2332158.1"/>
    </source>
</evidence>
<name>A0A6L3V1V7_9BACI</name>
<accession>A0A6L3V1V7</accession>
<protein>
    <submittedName>
        <fullName evidence="1">Uncharacterized protein</fullName>
    </submittedName>
</protein>
<dbReference type="EMBL" id="WBOS01000010">
    <property type="protein sequence ID" value="KAB2332158.1"/>
    <property type="molecule type" value="Genomic_DNA"/>
</dbReference>
<reference evidence="1 2" key="1">
    <citation type="journal article" date="2016" name="Antonie Van Leeuwenhoek">
        <title>Bacillus depressus sp. nov., isolated from soil of a sunflower field.</title>
        <authorList>
            <person name="Wei X."/>
            <person name="Xin D."/>
            <person name="Xin Y."/>
            <person name="Zhang H."/>
            <person name="Wang T."/>
            <person name="Zhang J."/>
        </authorList>
    </citation>
    <scope>NUCLEOTIDE SEQUENCE [LARGE SCALE GENOMIC DNA]</scope>
    <source>
        <strain evidence="1 2">BZ1</strain>
    </source>
</reference>
<comment type="caution">
    <text evidence="1">The sequence shown here is derived from an EMBL/GenBank/DDBJ whole genome shotgun (WGS) entry which is preliminary data.</text>
</comment>
<gene>
    <name evidence="1" type="ORF">F7731_17890</name>
</gene>
<dbReference type="OrthoDB" id="2932177at2"/>
<dbReference type="RefSeq" id="WP_151536164.1">
    <property type="nucleotide sequence ID" value="NZ_WBOS01000010.1"/>
</dbReference>
<keyword evidence="2" id="KW-1185">Reference proteome</keyword>